<gene>
    <name evidence="1" type="ORF">A33I_08535</name>
</gene>
<dbReference type="Proteomes" id="UP000017170">
    <property type="component" value="Unassembled WGS sequence"/>
</dbReference>
<evidence type="ECO:0000313" key="2">
    <source>
        <dbReference type="Proteomes" id="UP000017170"/>
    </source>
</evidence>
<evidence type="ECO:0008006" key="3">
    <source>
        <dbReference type="Google" id="ProtNLM"/>
    </source>
</evidence>
<reference evidence="1 2" key="1">
    <citation type="journal article" date="2013" name="Genome Announc.">
        <title>Genome Sequence of the Extreme Obligate Alkaliphile Bacillus marmarensis Strain DSM 21297.</title>
        <authorList>
            <person name="Wernick D.G."/>
            <person name="Choi K.Y."/>
            <person name="Tat C.A."/>
            <person name="Lafontaine Rivera J.G."/>
            <person name="Liao J.C."/>
        </authorList>
    </citation>
    <scope>NUCLEOTIDE SEQUENCE [LARGE SCALE GENOMIC DNA]</scope>
    <source>
        <strain evidence="1 2">DSM 21297</strain>
    </source>
</reference>
<proteinExistence type="predicted"/>
<protein>
    <recommendedName>
        <fullName evidence="3">YtkA-like</fullName>
    </recommendedName>
</protein>
<dbReference type="PROSITE" id="PS51257">
    <property type="entry name" value="PROKAR_LIPOPROTEIN"/>
    <property type="match status" value="1"/>
</dbReference>
<name>U6SQX7_9BACI</name>
<dbReference type="AlphaFoldDB" id="U6SQX7"/>
<dbReference type="RefSeq" id="WP_022627424.1">
    <property type="nucleotide sequence ID" value="NZ_ATAE01000009.1"/>
</dbReference>
<organism evidence="1 2">
    <name type="scientific">Alkalihalophilus marmarensis DSM 21297</name>
    <dbReference type="NCBI Taxonomy" id="1188261"/>
    <lineage>
        <taxon>Bacteria</taxon>
        <taxon>Bacillati</taxon>
        <taxon>Bacillota</taxon>
        <taxon>Bacilli</taxon>
        <taxon>Bacillales</taxon>
        <taxon>Bacillaceae</taxon>
        <taxon>Alkalihalophilus</taxon>
    </lineage>
</organism>
<comment type="caution">
    <text evidence="1">The sequence shown here is derived from an EMBL/GenBank/DDBJ whole genome shotgun (WGS) entry which is preliminary data.</text>
</comment>
<evidence type="ECO:0000313" key="1">
    <source>
        <dbReference type="EMBL" id="ERN54008.1"/>
    </source>
</evidence>
<keyword evidence="2" id="KW-1185">Reference proteome</keyword>
<sequence>MKQHLIILLLCLIVITGCKANTISSDIDQPINVDLLVPDALEKEEEIPFQIQAVKAGEEILIEKLEIKIWRDDEAQRTFISKGRDQIKHGIFYHQFDKEGVYILQVNLTASGQQRIVKTALAVGEAAKEDLKNMTDDNSDLSTDHSHH</sequence>
<dbReference type="EMBL" id="ATAE01000009">
    <property type="protein sequence ID" value="ERN54008.1"/>
    <property type="molecule type" value="Genomic_DNA"/>
</dbReference>
<dbReference type="PATRIC" id="fig|1188261.3.peg.1099"/>
<accession>U6SQX7</accession>